<dbReference type="EMBL" id="CP119893">
    <property type="protein sequence ID" value="WFD26434.1"/>
    <property type="molecule type" value="Genomic_DNA"/>
</dbReference>
<dbReference type="InterPro" id="IPR038274">
    <property type="entry name" value="Atg6/Beclin_C_sf"/>
</dbReference>
<proteinExistence type="predicted"/>
<gene>
    <name evidence="2" type="ORF">MNAN1_001417</name>
</gene>
<reference evidence="2" key="1">
    <citation type="submission" date="2023-03" db="EMBL/GenBank/DDBJ databases">
        <title>Mating type loci evolution in Malassezia.</title>
        <authorList>
            <person name="Coelho M.A."/>
        </authorList>
    </citation>
    <scope>NUCLEOTIDE SEQUENCE</scope>
    <source>
        <strain evidence="2">CBS 9557</strain>
    </source>
</reference>
<dbReference type="Gene3D" id="1.10.418.40">
    <property type="entry name" value="Autophagy protein 6/Beclin 1"/>
    <property type="match status" value="2"/>
</dbReference>
<accession>A0AAF0EIT4</accession>
<dbReference type="GO" id="GO:0034272">
    <property type="term" value="C:phosphatidylinositol 3-kinase complex, class III, type II"/>
    <property type="evidence" value="ECO:0007669"/>
    <property type="project" value="TreeGrafter"/>
</dbReference>
<keyword evidence="1" id="KW-0175">Coiled coil</keyword>
<keyword evidence="3" id="KW-1185">Reference proteome</keyword>
<dbReference type="GO" id="GO:0034271">
    <property type="term" value="C:phosphatidylinositol 3-kinase complex, class III, type I"/>
    <property type="evidence" value="ECO:0007669"/>
    <property type="project" value="TreeGrafter"/>
</dbReference>
<dbReference type="GO" id="GO:0030674">
    <property type="term" value="F:protein-macromolecule adaptor activity"/>
    <property type="evidence" value="ECO:0007669"/>
    <property type="project" value="TreeGrafter"/>
</dbReference>
<dbReference type="GO" id="GO:0000045">
    <property type="term" value="P:autophagosome assembly"/>
    <property type="evidence" value="ECO:0007669"/>
    <property type="project" value="TreeGrafter"/>
</dbReference>
<feature type="coiled-coil region" evidence="1">
    <location>
        <begin position="43"/>
        <end position="80"/>
    </location>
</feature>
<sequence length="182" mass="21149">MEREMERLALVDGDLEMSQEDMNRWEREQNTVAQKISTMNSEIQQLGETLKSYDQDYESLEKQKAFIETKEKELEEEEKTFWHRHERLQFEADELASAQARLQARIKNESLLSASLQSANAYMDTFCIEEDASGMGTINELRLGRRFDHGMVGILTCVKELGECASSNDPTFQLPYQYVVQF</sequence>
<evidence type="ECO:0000313" key="3">
    <source>
        <dbReference type="Proteomes" id="UP001213623"/>
    </source>
</evidence>
<dbReference type="GO" id="GO:0045324">
    <property type="term" value="P:late endosome to vacuole transport"/>
    <property type="evidence" value="ECO:0007669"/>
    <property type="project" value="TreeGrafter"/>
</dbReference>
<dbReference type="GO" id="GO:0006995">
    <property type="term" value="P:cellular response to nitrogen starvation"/>
    <property type="evidence" value="ECO:0007669"/>
    <property type="project" value="TreeGrafter"/>
</dbReference>
<dbReference type="Proteomes" id="UP001213623">
    <property type="component" value="Chromosome 2"/>
</dbReference>
<dbReference type="PANTHER" id="PTHR12768">
    <property type="entry name" value="BECLIN 1"/>
    <property type="match status" value="1"/>
</dbReference>
<dbReference type="GO" id="GO:0000423">
    <property type="term" value="P:mitophagy"/>
    <property type="evidence" value="ECO:0007669"/>
    <property type="project" value="TreeGrafter"/>
</dbReference>
<evidence type="ECO:0000256" key="1">
    <source>
        <dbReference type="SAM" id="Coils"/>
    </source>
</evidence>
<dbReference type="PANTHER" id="PTHR12768:SF4">
    <property type="entry name" value="BECLIN-1"/>
    <property type="match status" value="1"/>
</dbReference>
<name>A0AAF0EIT4_9BASI</name>
<organism evidence="2 3">
    <name type="scientific">Malassezia nana</name>
    <dbReference type="NCBI Taxonomy" id="180528"/>
    <lineage>
        <taxon>Eukaryota</taxon>
        <taxon>Fungi</taxon>
        <taxon>Dikarya</taxon>
        <taxon>Basidiomycota</taxon>
        <taxon>Ustilaginomycotina</taxon>
        <taxon>Malasseziomycetes</taxon>
        <taxon>Malasseziales</taxon>
        <taxon>Malasseziaceae</taxon>
        <taxon>Malassezia</taxon>
    </lineage>
</organism>
<evidence type="ECO:0000313" key="2">
    <source>
        <dbReference type="EMBL" id="WFD26434.1"/>
    </source>
</evidence>
<dbReference type="AlphaFoldDB" id="A0AAF0EIT4"/>
<protein>
    <submittedName>
        <fullName evidence="2">Uncharacterized protein</fullName>
    </submittedName>
</protein>
<dbReference type="GO" id="GO:0000407">
    <property type="term" value="C:phagophore assembly site"/>
    <property type="evidence" value="ECO:0007669"/>
    <property type="project" value="TreeGrafter"/>
</dbReference>
<dbReference type="InterPro" id="IPR007243">
    <property type="entry name" value="Atg6/Beclin"/>
</dbReference>
<dbReference type="GO" id="GO:0043548">
    <property type="term" value="F:phosphatidylinositol 3-kinase binding"/>
    <property type="evidence" value="ECO:0007669"/>
    <property type="project" value="TreeGrafter"/>
</dbReference>